<evidence type="ECO:0000313" key="3">
    <source>
        <dbReference type="EMBL" id="MFC3146909.1"/>
    </source>
</evidence>
<gene>
    <name evidence="3" type="ORF">ACFOEN_04540</name>
</gene>
<keyword evidence="1" id="KW-0812">Transmembrane</keyword>
<feature type="transmembrane region" description="Helical" evidence="1">
    <location>
        <begin position="7"/>
        <end position="35"/>
    </location>
</feature>
<comment type="caution">
    <text evidence="3">The sequence shown here is derived from an EMBL/GenBank/DDBJ whole genome shotgun (WGS) entry which is preliminary data.</text>
</comment>
<protein>
    <submittedName>
        <fullName evidence="3">NfeD family protein</fullName>
    </submittedName>
</protein>
<keyword evidence="4" id="KW-1185">Reference proteome</keyword>
<feature type="domain" description="NfeD-like C-terminal" evidence="2">
    <location>
        <begin position="85"/>
        <end position="138"/>
    </location>
</feature>
<evidence type="ECO:0000259" key="2">
    <source>
        <dbReference type="Pfam" id="PF01957"/>
    </source>
</evidence>
<evidence type="ECO:0000256" key="1">
    <source>
        <dbReference type="SAM" id="Phobius"/>
    </source>
</evidence>
<proteinExistence type="predicted"/>
<organism evidence="3 4">
    <name type="scientific">Piscinibacterium candidicorallinum</name>
    <dbReference type="NCBI Taxonomy" id="1793872"/>
    <lineage>
        <taxon>Bacteria</taxon>
        <taxon>Pseudomonadati</taxon>
        <taxon>Pseudomonadota</taxon>
        <taxon>Betaproteobacteria</taxon>
        <taxon>Burkholderiales</taxon>
        <taxon>Piscinibacterium</taxon>
    </lineage>
</organism>
<dbReference type="InterPro" id="IPR002810">
    <property type="entry name" value="NfeD-like_C"/>
</dbReference>
<dbReference type="RefSeq" id="WP_377301498.1">
    <property type="nucleotide sequence ID" value="NZ_CP180191.1"/>
</dbReference>
<dbReference type="Pfam" id="PF01957">
    <property type="entry name" value="NfeD"/>
    <property type="match status" value="1"/>
</dbReference>
<sequence length="142" mass="15139">MEEHWFWYIGALAMLIAELFTGTFYMLVIAVALAAGGTAALFGGSFALHLVVAAAVGFVGVLILRRSRFGKPQANAPETDANVNIDIGNQIVVDGWDALRQARVMYRGAMWTVQLQPGEPVAPGAHVIAAVRGNTLMVTAAR</sequence>
<reference evidence="4" key="1">
    <citation type="journal article" date="2019" name="Int. J. Syst. Evol. Microbiol.">
        <title>The Global Catalogue of Microorganisms (GCM) 10K type strain sequencing project: providing services to taxonomists for standard genome sequencing and annotation.</title>
        <authorList>
            <consortium name="The Broad Institute Genomics Platform"/>
            <consortium name="The Broad Institute Genome Sequencing Center for Infectious Disease"/>
            <person name="Wu L."/>
            <person name="Ma J."/>
        </authorList>
    </citation>
    <scope>NUCLEOTIDE SEQUENCE [LARGE SCALE GENOMIC DNA]</scope>
    <source>
        <strain evidence="4">KCTC 52168</strain>
    </source>
</reference>
<accession>A0ABV7GZ11</accession>
<dbReference type="EMBL" id="JBHRTI010000003">
    <property type="protein sequence ID" value="MFC3146909.1"/>
    <property type="molecule type" value="Genomic_DNA"/>
</dbReference>
<keyword evidence="1" id="KW-1133">Transmembrane helix</keyword>
<keyword evidence="1" id="KW-0472">Membrane</keyword>
<evidence type="ECO:0000313" key="4">
    <source>
        <dbReference type="Proteomes" id="UP001595556"/>
    </source>
</evidence>
<dbReference type="Proteomes" id="UP001595556">
    <property type="component" value="Unassembled WGS sequence"/>
</dbReference>
<feature type="transmembrane region" description="Helical" evidence="1">
    <location>
        <begin position="41"/>
        <end position="64"/>
    </location>
</feature>
<name>A0ABV7GZ11_9BURK</name>